<keyword evidence="3" id="KW-1185">Reference proteome</keyword>
<sequence>MSIASSDDIRLVTLLPGVMADPIQCQLKVATLQTKYEALSYVWGSESDARPISVNDHELHVTFNLESALRRLRMKKQQRVLWVDALCINQEDIPEKESQIPRMRKIYECAETVIVWLGPSTPEMRAAYESMKSRPDLLKPENIMKKESREIMKEFGKGFFEPVWWTRLWVIQEVLVARKLVVIRGQISFSWNFLEMTLGKNVTGKVNPFAASMKPQIIHHPMHYFCFYRARLARGETIHLLGLIKVFYRHESKLPKDRVYGLLNIAADGDDIDLYPDYSSSDSDVFKRVAKHSILKYKNLDFIFLGRGPGRLADLPTWTPDLTIPWERTPYSLLPSKEPVIFAAAAKTVASPVFSEDLARMTVTGVCEDVISKVSVRP</sequence>
<dbReference type="Proteomes" id="UP001140513">
    <property type="component" value="Unassembled WGS sequence"/>
</dbReference>
<evidence type="ECO:0000259" key="1">
    <source>
        <dbReference type="Pfam" id="PF06985"/>
    </source>
</evidence>
<comment type="caution">
    <text evidence="2">The sequence shown here is derived from an EMBL/GenBank/DDBJ whole genome shotgun (WGS) entry which is preliminary data.</text>
</comment>
<dbReference type="InterPro" id="IPR010730">
    <property type="entry name" value="HET"/>
</dbReference>
<dbReference type="PANTHER" id="PTHR24148:SF64">
    <property type="entry name" value="HETEROKARYON INCOMPATIBILITY DOMAIN-CONTAINING PROTEIN"/>
    <property type="match status" value="1"/>
</dbReference>
<protein>
    <recommendedName>
        <fullName evidence="1">Heterokaryon incompatibility domain-containing protein</fullName>
    </recommendedName>
</protein>
<gene>
    <name evidence="2" type="ORF">N0V89_011257</name>
</gene>
<dbReference type="OrthoDB" id="3553147at2759"/>
<dbReference type="Pfam" id="PF06985">
    <property type="entry name" value="HET"/>
    <property type="match status" value="1"/>
</dbReference>
<dbReference type="EMBL" id="JAPEUX010000008">
    <property type="protein sequence ID" value="KAJ4347317.1"/>
    <property type="molecule type" value="Genomic_DNA"/>
</dbReference>
<dbReference type="RefSeq" id="XP_056067117.1">
    <property type="nucleotide sequence ID" value="XM_056219990.1"/>
</dbReference>
<proteinExistence type="predicted"/>
<organism evidence="2 3">
    <name type="scientific">Didymosphaeria variabile</name>
    <dbReference type="NCBI Taxonomy" id="1932322"/>
    <lineage>
        <taxon>Eukaryota</taxon>
        <taxon>Fungi</taxon>
        <taxon>Dikarya</taxon>
        <taxon>Ascomycota</taxon>
        <taxon>Pezizomycotina</taxon>
        <taxon>Dothideomycetes</taxon>
        <taxon>Pleosporomycetidae</taxon>
        <taxon>Pleosporales</taxon>
        <taxon>Massarineae</taxon>
        <taxon>Didymosphaeriaceae</taxon>
        <taxon>Didymosphaeria</taxon>
    </lineage>
</organism>
<dbReference type="AlphaFoldDB" id="A0A9W9C7W0"/>
<accession>A0A9W9C7W0</accession>
<reference evidence="2" key="1">
    <citation type="submission" date="2022-10" db="EMBL/GenBank/DDBJ databases">
        <title>Tapping the CABI collections for fungal endophytes: first genome assemblies for Collariella, Neodidymelliopsis, Ascochyta clinopodiicola, Didymella pomorum, Didymosphaeria variabile, Neocosmospora piperis and Neocucurbitaria cava.</title>
        <authorList>
            <person name="Hill R."/>
        </authorList>
    </citation>
    <scope>NUCLEOTIDE SEQUENCE</scope>
    <source>
        <strain evidence="2">IMI 356815</strain>
    </source>
</reference>
<name>A0A9W9C7W0_9PLEO</name>
<dbReference type="GeneID" id="80914787"/>
<evidence type="ECO:0000313" key="3">
    <source>
        <dbReference type="Proteomes" id="UP001140513"/>
    </source>
</evidence>
<evidence type="ECO:0000313" key="2">
    <source>
        <dbReference type="EMBL" id="KAJ4347317.1"/>
    </source>
</evidence>
<feature type="domain" description="Heterokaryon incompatibility" evidence="1">
    <location>
        <begin position="36"/>
        <end position="173"/>
    </location>
</feature>
<dbReference type="InterPro" id="IPR052895">
    <property type="entry name" value="HetReg/Transcr_Mod"/>
</dbReference>
<dbReference type="PANTHER" id="PTHR24148">
    <property type="entry name" value="ANKYRIN REPEAT DOMAIN-CONTAINING PROTEIN 39 HOMOLOG-RELATED"/>
    <property type="match status" value="1"/>
</dbReference>